<keyword evidence="3" id="KW-0460">Magnesium</keyword>
<dbReference type="EC" id="6.3.2.5" evidence="3"/>
<evidence type="ECO:0000313" key="9">
    <source>
        <dbReference type="Proteomes" id="UP000550508"/>
    </source>
</evidence>
<dbReference type="GO" id="GO:0015937">
    <property type="term" value="P:coenzyme A biosynthetic process"/>
    <property type="evidence" value="ECO:0007669"/>
    <property type="project" value="UniProtKB-UniRule"/>
</dbReference>
<comment type="function">
    <text evidence="4">Catalyzes two steps in the biosynthesis of coenzyme A. In the first step cysteine is conjugated to 4'-phosphopantothenate to form 4-phosphopantothenoylcysteine, in the latter compound is decarboxylated to form 4'-phosphopantotheine.</text>
</comment>
<dbReference type="InterPro" id="IPR053853">
    <property type="entry name" value="FitA-like_RHH"/>
</dbReference>
<dbReference type="Pfam" id="PF04127">
    <property type="entry name" value="DFP"/>
    <property type="match status" value="1"/>
</dbReference>
<comment type="cofactor">
    <cofactor evidence="3">
        <name>Mg(2+)</name>
        <dbReference type="ChEBI" id="CHEBI:18420"/>
    </cofactor>
</comment>
<evidence type="ECO:0000259" key="6">
    <source>
        <dbReference type="Pfam" id="PF04127"/>
    </source>
</evidence>
<dbReference type="AlphaFoldDB" id="A0A849VMG4"/>
<comment type="catalytic activity">
    <reaction evidence="3 4">
        <text>N-[(R)-4-phosphopantothenoyl]-L-cysteine + H(+) = (R)-4'-phosphopantetheine + CO2</text>
        <dbReference type="Rhea" id="RHEA:16793"/>
        <dbReference type="ChEBI" id="CHEBI:15378"/>
        <dbReference type="ChEBI" id="CHEBI:16526"/>
        <dbReference type="ChEBI" id="CHEBI:59458"/>
        <dbReference type="ChEBI" id="CHEBI:61723"/>
        <dbReference type="EC" id="4.1.1.36"/>
    </reaction>
</comment>
<dbReference type="SUPFAM" id="SSF102645">
    <property type="entry name" value="CoaB-like"/>
    <property type="match status" value="1"/>
</dbReference>
<comment type="cofactor">
    <cofactor evidence="3">
        <name>FMN</name>
        <dbReference type="ChEBI" id="CHEBI:58210"/>
    </cofactor>
    <text evidence="3">Binds 1 FMN per subunit.</text>
</comment>
<dbReference type="Pfam" id="PF22513">
    <property type="entry name" value="FitA-like_RHH"/>
    <property type="match status" value="1"/>
</dbReference>
<dbReference type="SUPFAM" id="SSF47598">
    <property type="entry name" value="Ribbon-helix-helix"/>
    <property type="match status" value="1"/>
</dbReference>
<dbReference type="InterPro" id="IPR005252">
    <property type="entry name" value="CoaBC"/>
</dbReference>
<comment type="caution">
    <text evidence="8">The sequence shown here is derived from an EMBL/GenBank/DDBJ whole genome shotgun (WGS) entry which is preliminary data.</text>
</comment>
<keyword evidence="3 4" id="KW-0436">Ligase</keyword>
<feature type="region of interest" description="Phosphopantothenoylcysteine decarboxylase" evidence="3">
    <location>
        <begin position="1"/>
        <end position="247"/>
    </location>
</feature>
<comment type="similarity">
    <text evidence="3 4">In the N-terminal section; belongs to the HFCD (homo-oligomeric flavin containing Cys decarboxylase) superfamily.</text>
</comment>
<evidence type="ECO:0000256" key="2">
    <source>
        <dbReference type="ARBA" id="ARBA00023239"/>
    </source>
</evidence>
<dbReference type="InterPro" id="IPR036551">
    <property type="entry name" value="Flavin_trans-like"/>
</dbReference>
<dbReference type="GO" id="GO:0015941">
    <property type="term" value="P:pantothenate catabolic process"/>
    <property type="evidence" value="ECO:0007669"/>
    <property type="project" value="InterPro"/>
</dbReference>
<evidence type="ECO:0000313" key="8">
    <source>
        <dbReference type="EMBL" id="NTS31072.1"/>
    </source>
</evidence>
<feature type="binding site" evidence="3">
    <location>
        <position position="345"/>
    </location>
    <ligand>
        <name>CTP</name>
        <dbReference type="ChEBI" id="CHEBI:37563"/>
    </ligand>
</feature>
<dbReference type="UniPathway" id="UPA00241">
    <property type="reaction ID" value="UER00353"/>
</dbReference>
<keyword evidence="3" id="KW-0511">Multifunctional enzyme</keyword>
<dbReference type="NCBIfam" id="TIGR00521">
    <property type="entry name" value="coaBC_dfp"/>
    <property type="match status" value="1"/>
</dbReference>
<feature type="binding site" evidence="3">
    <location>
        <position position="335"/>
    </location>
    <ligand>
        <name>CTP</name>
        <dbReference type="ChEBI" id="CHEBI:37563"/>
    </ligand>
</feature>
<comment type="pathway">
    <text evidence="3 4">Cofactor biosynthesis; coenzyme A biosynthesis; CoA from (R)-pantothenate: step 2/5.</text>
</comment>
<dbReference type="Pfam" id="PF02441">
    <property type="entry name" value="Flavoprotein"/>
    <property type="match status" value="1"/>
</dbReference>
<dbReference type="PANTHER" id="PTHR14359:SF6">
    <property type="entry name" value="PHOSPHOPANTOTHENOYLCYSTEINE DECARBOXYLASE"/>
    <property type="match status" value="1"/>
</dbReference>
<keyword evidence="3 4" id="KW-0288">FMN</keyword>
<dbReference type="InterPro" id="IPR003382">
    <property type="entry name" value="Flavoprotein"/>
</dbReference>
<dbReference type="InterPro" id="IPR013321">
    <property type="entry name" value="Arc_rbn_hlx_hlx"/>
</dbReference>
<dbReference type="GO" id="GO:0006355">
    <property type="term" value="P:regulation of DNA-templated transcription"/>
    <property type="evidence" value="ECO:0007669"/>
    <property type="project" value="InterPro"/>
</dbReference>
<dbReference type="SUPFAM" id="SSF52507">
    <property type="entry name" value="Homo-oligomeric flavin-containing Cys decarboxylases, HFCD"/>
    <property type="match status" value="1"/>
</dbReference>
<evidence type="ECO:0000256" key="3">
    <source>
        <dbReference type="HAMAP-Rule" id="MF_02225"/>
    </source>
</evidence>
<dbReference type="GO" id="GO:0046872">
    <property type="term" value="F:metal ion binding"/>
    <property type="evidence" value="ECO:0007669"/>
    <property type="project" value="UniProtKB-KW"/>
</dbReference>
<keyword evidence="3 4" id="KW-0285">Flavoprotein</keyword>
<dbReference type="InterPro" id="IPR007085">
    <property type="entry name" value="DNA/pantothenate-metab_flavo_C"/>
</dbReference>
<feature type="domain" description="DNA/pantothenate metabolism flavoprotein C-terminal" evidence="6">
    <location>
        <begin position="243"/>
        <end position="453"/>
    </location>
</feature>
<accession>A0A849VMG4</accession>
<dbReference type="EC" id="4.1.1.36" evidence="3"/>
<evidence type="ECO:0000259" key="7">
    <source>
        <dbReference type="Pfam" id="PF22513"/>
    </source>
</evidence>
<dbReference type="GO" id="GO:0004632">
    <property type="term" value="F:phosphopantothenate--cysteine ligase activity"/>
    <property type="evidence" value="ECO:0007669"/>
    <property type="project" value="UniProtKB-UniRule"/>
</dbReference>
<dbReference type="InterPro" id="IPR035929">
    <property type="entry name" value="CoaB-like_sf"/>
</dbReference>
<dbReference type="GO" id="GO:0071513">
    <property type="term" value="C:phosphopantothenoylcysteine decarboxylase complex"/>
    <property type="evidence" value="ECO:0007669"/>
    <property type="project" value="TreeGrafter"/>
</dbReference>
<dbReference type="Proteomes" id="UP000550508">
    <property type="component" value="Unassembled WGS sequence"/>
</dbReference>
<feature type="binding site" evidence="3">
    <location>
        <position position="382"/>
    </location>
    <ligand>
        <name>CTP</name>
        <dbReference type="ChEBI" id="CHEBI:37563"/>
    </ligand>
</feature>
<feature type="domain" description="Flavoprotein" evidence="5">
    <location>
        <begin position="62"/>
        <end position="232"/>
    </location>
</feature>
<gene>
    <name evidence="3 8" type="primary">coaBC</name>
    <name evidence="8" type="ORF">HQ945_07375</name>
</gene>
<feature type="binding site" evidence="3">
    <location>
        <position position="396"/>
    </location>
    <ligand>
        <name>CTP</name>
        <dbReference type="ChEBI" id="CHEBI:37563"/>
    </ligand>
</feature>
<keyword evidence="9" id="KW-1185">Reference proteome</keyword>
<dbReference type="Gene3D" id="1.10.1220.10">
    <property type="entry name" value="Met repressor-like"/>
    <property type="match status" value="1"/>
</dbReference>
<organism evidence="8 9">
    <name type="scientific">Phyllobacterium pellucidum</name>
    <dbReference type="NCBI Taxonomy" id="2740464"/>
    <lineage>
        <taxon>Bacteria</taxon>
        <taxon>Pseudomonadati</taxon>
        <taxon>Pseudomonadota</taxon>
        <taxon>Alphaproteobacteria</taxon>
        <taxon>Hyphomicrobiales</taxon>
        <taxon>Phyllobacteriaceae</taxon>
        <taxon>Phyllobacterium</taxon>
    </lineage>
</organism>
<dbReference type="PANTHER" id="PTHR14359">
    <property type="entry name" value="HOMO-OLIGOMERIC FLAVIN CONTAINING CYS DECARBOXYLASE FAMILY"/>
    <property type="match status" value="1"/>
</dbReference>
<keyword evidence="1 3" id="KW-0210">Decarboxylase</keyword>
<feature type="domain" description="Antitoxin FitA-like ribbon-helix-helix" evidence="7">
    <location>
        <begin position="2"/>
        <end position="38"/>
    </location>
</feature>
<feature type="binding site" evidence="3">
    <location>
        <position position="400"/>
    </location>
    <ligand>
        <name>CTP</name>
        <dbReference type="ChEBI" id="CHEBI:37563"/>
    </ligand>
</feature>
<comment type="function">
    <text evidence="3">Catalyzes two sequential steps in the biosynthesis of coenzyme A. In the first step cysteine is conjugated to 4'-phosphopantothenate to form 4-phosphopantothenoylcysteine. In the second step the latter compound is decarboxylated to form 4'-phosphopantotheine.</text>
</comment>
<dbReference type="HAMAP" id="MF_02225">
    <property type="entry name" value="CoaBC"/>
    <property type="match status" value="1"/>
</dbReference>
<feature type="region of interest" description="Phosphopantothenate--cysteine ligase" evidence="3">
    <location>
        <begin position="248"/>
        <end position="460"/>
    </location>
</feature>
<reference evidence="8 9" key="1">
    <citation type="submission" date="2020-05" db="EMBL/GenBank/DDBJ databases">
        <authorList>
            <person name="Kim M.K."/>
        </authorList>
    </citation>
    <scope>NUCLEOTIDE SEQUENCE [LARGE SCALE GENOMIC DNA]</scope>
    <source>
        <strain evidence="8 9">BT25</strain>
    </source>
</reference>
<keyword evidence="3" id="KW-0479">Metal-binding</keyword>
<proteinExistence type="inferred from homology"/>
<comment type="similarity">
    <text evidence="3 4">In the C-terminal section; belongs to the PPC synthetase family.</text>
</comment>
<sequence length="460" mass="49383">MASITIRNLDDSIKERLRVRAAAHGRSMEEEARIILGDLVEYAPTPVAAKTPIQRGSLSERRILLIIGGGIAAYKCLDLIRRLRERGARVRPVLTKAAEEFVTPLAIGALAADKVFTELFSREDEHDVGHIRLSREADLIVVAPATADLMAKMANGLANDLASAVLMATDKRVLIAPAMNPKMWDHPATRRNRATLAKDGIHFVGPGTGEMAESGESGAGRMAEALEIVTAIETLLDRRPKPLAGKTIVMTSGPTHEPIDPVRYIANRSSGKQGHAIAAALARLGATVRLVSGPVAIPDPESVSVVHVESAREMRDAVEQFLPADAAVMVAAVADWRTANEAGEKIKKKPGETAPALQMVENPDILAGIGHSKLRPRLVVGFAAETQDLLNNARVKLDKKGADWIVANDVSHETGIMGGDRNAVRIVTRTGVEEWPNMSKDEVAERLAARIAAALQTVEV</sequence>
<feature type="binding site" evidence="3">
    <location>
        <begin position="363"/>
        <end position="366"/>
    </location>
    <ligand>
        <name>CTP</name>
        <dbReference type="ChEBI" id="CHEBI:37563"/>
    </ligand>
</feature>
<dbReference type="GO" id="GO:0004633">
    <property type="term" value="F:phosphopantothenoylcysteine decarboxylase activity"/>
    <property type="evidence" value="ECO:0007669"/>
    <property type="project" value="UniProtKB-UniRule"/>
</dbReference>
<comment type="catalytic activity">
    <reaction evidence="3 4">
        <text>(R)-4'-phosphopantothenate + L-cysteine + CTP = N-[(R)-4-phosphopantothenoyl]-L-cysteine + CMP + diphosphate + H(+)</text>
        <dbReference type="Rhea" id="RHEA:19397"/>
        <dbReference type="ChEBI" id="CHEBI:10986"/>
        <dbReference type="ChEBI" id="CHEBI:15378"/>
        <dbReference type="ChEBI" id="CHEBI:33019"/>
        <dbReference type="ChEBI" id="CHEBI:35235"/>
        <dbReference type="ChEBI" id="CHEBI:37563"/>
        <dbReference type="ChEBI" id="CHEBI:59458"/>
        <dbReference type="ChEBI" id="CHEBI:60377"/>
        <dbReference type="EC" id="6.3.2.5"/>
    </reaction>
</comment>
<keyword evidence="2 3" id="KW-0456">Lyase</keyword>
<dbReference type="RefSeq" id="WP_113281148.1">
    <property type="nucleotide sequence ID" value="NZ_JABUMX010000001.1"/>
</dbReference>
<evidence type="ECO:0000256" key="1">
    <source>
        <dbReference type="ARBA" id="ARBA00022793"/>
    </source>
</evidence>
<name>A0A849VMG4_9HYPH</name>
<protein>
    <recommendedName>
        <fullName evidence="3">Coenzyme A biosynthesis bifunctional protein CoaBC</fullName>
    </recommendedName>
    <alternativeName>
        <fullName evidence="3">DNA/pantothenate metabolism flavoprotein</fullName>
    </alternativeName>
    <alternativeName>
        <fullName evidence="3">Phosphopantothenoylcysteine synthetase/decarboxylase</fullName>
        <shortName evidence="3">PPCS-PPCDC</shortName>
    </alternativeName>
    <domain>
        <recommendedName>
            <fullName evidence="3">Phosphopantothenoylcysteine decarboxylase</fullName>
            <shortName evidence="3">PPC decarboxylase</shortName>
            <shortName evidence="3">PPC-DC</shortName>
            <ecNumber evidence="3">4.1.1.36</ecNumber>
        </recommendedName>
        <alternativeName>
            <fullName evidence="3">CoaC</fullName>
        </alternativeName>
    </domain>
    <domain>
        <recommendedName>
            <fullName evidence="3">Phosphopantothenate--cysteine ligase</fullName>
            <ecNumber evidence="3">6.3.2.5</ecNumber>
        </recommendedName>
        <alternativeName>
            <fullName evidence="3">CoaB</fullName>
        </alternativeName>
        <alternativeName>
            <fullName evidence="3">Phosphopantothenoylcysteine synthetase</fullName>
            <shortName evidence="3">PPC synthetase</shortName>
            <shortName evidence="3">PPC-S</shortName>
        </alternativeName>
    </domain>
</protein>
<dbReference type="GO" id="GO:0010181">
    <property type="term" value="F:FMN binding"/>
    <property type="evidence" value="ECO:0007669"/>
    <property type="project" value="UniProtKB-UniRule"/>
</dbReference>
<dbReference type="Gene3D" id="3.40.50.10300">
    <property type="entry name" value="CoaB-like"/>
    <property type="match status" value="1"/>
</dbReference>
<comment type="pathway">
    <text evidence="3 4">Cofactor biosynthesis; coenzyme A biosynthesis; CoA from (R)-pantothenate: step 3/5.</text>
</comment>
<dbReference type="Gene3D" id="3.40.50.1950">
    <property type="entry name" value="Flavin prenyltransferase-like"/>
    <property type="match status" value="1"/>
</dbReference>
<comment type="caution">
    <text evidence="3">Lacks conserved residue(s) required for the propagation of feature annotation.</text>
</comment>
<dbReference type="InterPro" id="IPR010985">
    <property type="entry name" value="Ribbon_hlx_hlx"/>
</dbReference>
<evidence type="ECO:0000256" key="4">
    <source>
        <dbReference type="RuleBase" id="RU364078"/>
    </source>
</evidence>
<dbReference type="EMBL" id="JABUMX010000001">
    <property type="protein sequence ID" value="NTS31072.1"/>
    <property type="molecule type" value="Genomic_DNA"/>
</dbReference>
<evidence type="ECO:0000259" key="5">
    <source>
        <dbReference type="Pfam" id="PF02441"/>
    </source>
</evidence>